<dbReference type="PANTHER" id="PTHR12303:SF6">
    <property type="entry name" value="CARNOSINE N-METHYLTRANSFERASE"/>
    <property type="match status" value="1"/>
</dbReference>
<dbReference type="Proteomes" id="UP001266305">
    <property type="component" value="Unassembled WGS sequence"/>
</dbReference>
<evidence type="ECO:0000256" key="1">
    <source>
        <dbReference type="ARBA" id="ARBA00022603"/>
    </source>
</evidence>
<keyword evidence="2" id="KW-0808">Transferase</keyword>
<gene>
    <name evidence="4" type="primary">CARNMT1_2</name>
    <name evidence="4" type="ORF">P7K49_000885</name>
</gene>
<dbReference type="PANTHER" id="PTHR12303">
    <property type="entry name" value="CARNOSINE N-METHYLTRANSFERASE"/>
    <property type="match status" value="1"/>
</dbReference>
<keyword evidence="1" id="KW-0489">Methyltransferase</keyword>
<proteinExistence type="predicted"/>
<accession>A0ABQ9WER4</accession>
<feature type="non-terminal residue" evidence="4">
    <location>
        <position position="1"/>
    </location>
</feature>
<evidence type="ECO:0000313" key="5">
    <source>
        <dbReference type="Proteomes" id="UP001266305"/>
    </source>
</evidence>
<comment type="caution">
    <text evidence="4">The sequence shown here is derived from an EMBL/GenBank/DDBJ whole genome shotgun (WGS) entry which is preliminary data.</text>
</comment>
<feature type="non-terminal residue" evidence="4">
    <location>
        <position position="59"/>
    </location>
</feature>
<evidence type="ECO:0000313" key="4">
    <source>
        <dbReference type="EMBL" id="KAK2119499.1"/>
    </source>
</evidence>
<reference evidence="4 5" key="1">
    <citation type="submission" date="2023-05" db="EMBL/GenBank/DDBJ databases">
        <title>B98-5 Cell Line De Novo Hybrid Assembly: An Optical Mapping Approach.</title>
        <authorList>
            <person name="Kananen K."/>
            <person name="Auerbach J.A."/>
            <person name="Kautto E."/>
            <person name="Blachly J.S."/>
        </authorList>
    </citation>
    <scope>NUCLEOTIDE SEQUENCE [LARGE SCALE GENOMIC DNA]</scope>
    <source>
        <strain evidence="4">B95-8</strain>
        <tissue evidence="4">Cell line</tissue>
    </source>
</reference>
<sequence>CSEINKYKLYPWIHQFSNNRRSADQIRPIFFPDVDPHGLPPGSNFSMTAGDFQEIYSEC</sequence>
<keyword evidence="3" id="KW-0949">S-adenosyl-L-methionine</keyword>
<name>A0ABQ9WER4_SAGOE</name>
<dbReference type="EMBL" id="JASSZA010000001">
    <property type="protein sequence ID" value="KAK2119499.1"/>
    <property type="molecule type" value="Genomic_DNA"/>
</dbReference>
<dbReference type="InterPro" id="IPR012901">
    <property type="entry name" value="CARME"/>
</dbReference>
<evidence type="ECO:0000256" key="2">
    <source>
        <dbReference type="ARBA" id="ARBA00022679"/>
    </source>
</evidence>
<keyword evidence="5" id="KW-1185">Reference proteome</keyword>
<evidence type="ECO:0000256" key="3">
    <source>
        <dbReference type="ARBA" id="ARBA00022691"/>
    </source>
</evidence>
<dbReference type="Pfam" id="PF07942">
    <property type="entry name" value="CARME"/>
    <property type="match status" value="1"/>
</dbReference>
<protein>
    <submittedName>
        <fullName evidence="4">Carnosine N-methyltransferase</fullName>
    </submittedName>
</protein>
<organism evidence="4 5">
    <name type="scientific">Saguinus oedipus</name>
    <name type="common">Cotton-top tamarin</name>
    <name type="synonym">Oedipomidas oedipus</name>
    <dbReference type="NCBI Taxonomy" id="9490"/>
    <lineage>
        <taxon>Eukaryota</taxon>
        <taxon>Metazoa</taxon>
        <taxon>Chordata</taxon>
        <taxon>Craniata</taxon>
        <taxon>Vertebrata</taxon>
        <taxon>Euteleostomi</taxon>
        <taxon>Mammalia</taxon>
        <taxon>Eutheria</taxon>
        <taxon>Euarchontoglires</taxon>
        <taxon>Primates</taxon>
        <taxon>Haplorrhini</taxon>
        <taxon>Platyrrhini</taxon>
        <taxon>Cebidae</taxon>
        <taxon>Callitrichinae</taxon>
        <taxon>Saguinus</taxon>
    </lineage>
</organism>